<reference evidence="2 3" key="1">
    <citation type="submission" date="2023-12" db="EMBL/GenBank/DDBJ databases">
        <title>Description of new species of Mycobacterium terrae complex isolated from sewage at the Sao Paulo Zoological Park Foundation in Brazil.</title>
        <authorList>
            <person name="Romagnoli C.L."/>
            <person name="Conceicao E.C."/>
            <person name="Machado E."/>
            <person name="Barreto L.B.P.F."/>
            <person name="Sharma A."/>
            <person name="Silva N.M."/>
            <person name="Marques L.E."/>
            <person name="Juliana M.A."/>
            <person name="Lourenco M.C.S."/>
            <person name="Digiampietri L.A."/>
            <person name="Suffys P.N."/>
            <person name="Viana-Niero C."/>
        </authorList>
    </citation>
    <scope>NUCLEOTIDE SEQUENCE [LARGE SCALE GENOMIC DNA]</scope>
    <source>
        <strain evidence="2 3">MYC098</strain>
    </source>
</reference>
<sequence>MTRYVALGSSMAAGPGIRPTVAGSPFAAGRSARNYPHLVANARNLDLVDVTFSGATTAHVLADRQLGSPPQIEALNGLESLVTITIGGNDVGYVPLLSAASLFGPLAPILPVTGALLNGATRERALDHVEGALRAVGAAVRERAPHARVLFVDYLTLMPPAGTRAGRLPDHVADLARHVAAELERHTAAAAAATGCEIVRAGQASRDHHPWSARPWTVGAGLLLPWRPWPWHPNAAGMAAVADLILAQLGEPEANSRD</sequence>
<evidence type="ECO:0000313" key="3">
    <source>
        <dbReference type="Proteomes" id="UP001299596"/>
    </source>
</evidence>
<evidence type="ECO:0000313" key="2">
    <source>
        <dbReference type="EMBL" id="MEB3020486.1"/>
    </source>
</evidence>
<feature type="domain" description="SGNH hydrolase-type esterase" evidence="1">
    <location>
        <begin position="6"/>
        <end position="240"/>
    </location>
</feature>
<dbReference type="Pfam" id="PF13472">
    <property type="entry name" value="Lipase_GDSL_2"/>
    <property type="match status" value="1"/>
</dbReference>
<gene>
    <name evidence="2" type="ORF">K6T79_05445</name>
</gene>
<proteinExistence type="predicted"/>
<organism evidence="2 3">
    <name type="scientific">[Mycobacterium] crassicus</name>
    <dbReference type="NCBI Taxonomy" id="2872309"/>
    <lineage>
        <taxon>Bacteria</taxon>
        <taxon>Bacillati</taxon>
        <taxon>Actinomycetota</taxon>
        <taxon>Actinomycetes</taxon>
        <taxon>Mycobacteriales</taxon>
        <taxon>Mycobacteriaceae</taxon>
        <taxon>Mycolicibacter</taxon>
    </lineage>
</organism>
<comment type="caution">
    <text evidence="2">The sequence shown here is derived from an EMBL/GenBank/DDBJ whole genome shotgun (WGS) entry which is preliminary data.</text>
</comment>
<dbReference type="CDD" id="cd01823">
    <property type="entry name" value="SEST_like"/>
    <property type="match status" value="1"/>
</dbReference>
<accession>A0ABU5XH76</accession>
<dbReference type="EMBL" id="JAYJJR010000002">
    <property type="protein sequence ID" value="MEB3020486.1"/>
    <property type="molecule type" value="Genomic_DNA"/>
</dbReference>
<evidence type="ECO:0000259" key="1">
    <source>
        <dbReference type="Pfam" id="PF13472"/>
    </source>
</evidence>
<dbReference type="PANTHER" id="PTHR37981">
    <property type="entry name" value="LIPASE 2"/>
    <property type="match status" value="1"/>
</dbReference>
<dbReference type="Gene3D" id="3.40.50.1110">
    <property type="entry name" value="SGNH hydrolase"/>
    <property type="match status" value="1"/>
</dbReference>
<dbReference type="RefSeq" id="WP_225405966.1">
    <property type="nucleotide sequence ID" value="NZ_JAYJJR010000002.1"/>
</dbReference>
<dbReference type="PANTHER" id="PTHR37981:SF1">
    <property type="entry name" value="SGNH HYDROLASE-TYPE ESTERASE DOMAIN-CONTAINING PROTEIN"/>
    <property type="match status" value="1"/>
</dbReference>
<dbReference type="Proteomes" id="UP001299596">
    <property type="component" value="Unassembled WGS sequence"/>
</dbReference>
<dbReference type="GO" id="GO:0016787">
    <property type="term" value="F:hydrolase activity"/>
    <property type="evidence" value="ECO:0007669"/>
    <property type="project" value="UniProtKB-KW"/>
</dbReference>
<keyword evidence="2" id="KW-0378">Hydrolase</keyword>
<protein>
    <submittedName>
        <fullName evidence="2">SGNH/GDSL hydrolase family protein</fullName>
        <ecNumber evidence="2">3.1.-.-</ecNumber>
    </submittedName>
</protein>
<keyword evidence="3" id="KW-1185">Reference proteome</keyword>
<dbReference type="SUPFAM" id="SSF52266">
    <property type="entry name" value="SGNH hydrolase"/>
    <property type="match status" value="1"/>
</dbReference>
<name>A0ABU5XH76_9MYCO</name>
<dbReference type="InterPro" id="IPR036514">
    <property type="entry name" value="SGNH_hydro_sf"/>
</dbReference>
<dbReference type="InterPro" id="IPR037460">
    <property type="entry name" value="SEST-like"/>
</dbReference>
<dbReference type="InterPro" id="IPR013830">
    <property type="entry name" value="SGNH_hydro"/>
</dbReference>
<dbReference type="EC" id="3.1.-.-" evidence="2"/>